<comment type="caution">
    <text evidence="2">The sequence shown here is derived from an EMBL/GenBank/DDBJ whole genome shotgun (WGS) entry which is preliminary data.</text>
</comment>
<evidence type="ECO:0008006" key="4">
    <source>
        <dbReference type="Google" id="ProtNLM"/>
    </source>
</evidence>
<evidence type="ECO:0000313" key="2">
    <source>
        <dbReference type="EMBL" id="ERK05049.1"/>
    </source>
</evidence>
<evidence type="ECO:0000313" key="3">
    <source>
        <dbReference type="Proteomes" id="UP000016646"/>
    </source>
</evidence>
<dbReference type="EMBL" id="AVQI01000006">
    <property type="protein sequence ID" value="ERK05049.1"/>
    <property type="molecule type" value="Genomic_DNA"/>
</dbReference>
<gene>
    <name evidence="2" type="ORF">HMPREF0860_0662</name>
</gene>
<accession>A0ABN0P8Z8</accession>
<evidence type="ECO:0000256" key="1">
    <source>
        <dbReference type="SAM" id="MobiDB-lite"/>
    </source>
</evidence>
<feature type="compositionally biased region" description="Basic residues" evidence="1">
    <location>
        <begin position="46"/>
        <end position="61"/>
    </location>
</feature>
<dbReference type="Proteomes" id="UP000016646">
    <property type="component" value="Unassembled WGS sequence"/>
</dbReference>
<organism evidence="2 3">
    <name type="scientific">Treponema socranskii subsp. socranskii VPI DR56BR1116 = ATCC 35536</name>
    <dbReference type="NCBI Taxonomy" id="1125725"/>
    <lineage>
        <taxon>Bacteria</taxon>
        <taxon>Pseudomonadati</taxon>
        <taxon>Spirochaetota</taxon>
        <taxon>Spirochaetia</taxon>
        <taxon>Spirochaetales</taxon>
        <taxon>Treponemataceae</taxon>
        <taxon>Treponema</taxon>
    </lineage>
</organism>
<feature type="region of interest" description="Disordered" evidence="1">
    <location>
        <begin position="46"/>
        <end position="71"/>
    </location>
</feature>
<name>A0ABN0P8Z8_TRESO</name>
<proteinExistence type="predicted"/>
<reference evidence="2 3" key="1">
    <citation type="submission" date="2013-08" db="EMBL/GenBank/DDBJ databases">
        <authorList>
            <person name="Durkin A.S."/>
            <person name="Haft D.R."/>
            <person name="McCorrison J."/>
            <person name="Torralba M."/>
            <person name="Gillis M."/>
            <person name="Haft D.H."/>
            <person name="Methe B."/>
            <person name="Sutton G."/>
            <person name="Nelson K.E."/>
        </authorList>
    </citation>
    <scope>NUCLEOTIDE SEQUENCE [LARGE SCALE GENOMIC DNA]</scope>
    <source>
        <strain evidence="2 3">ATCC 35536</strain>
    </source>
</reference>
<keyword evidence="3" id="KW-1185">Reference proteome</keyword>
<protein>
    <recommendedName>
        <fullName evidence="4">Lipoprotein</fullName>
    </recommendedName>
</protein>
<sequence>MHRGSLRRLRSRHFVLRLRCGNESVSRYCLQSRRLRSGCRLRRRRRLGSVRDLRKKRKGKGNRQCPYNRSS</sequence>